<dbReference type="EMBL" id="JBHULM010000007">
    <property type="protein sequence ID" value="MFD2541382.1"/>
    <property type="molecule type" value="Genomic_DNA"/>
</dbReference>
<feature type="domain" description="DUF4145" evidence="1">
    <location>
        <begin position="136"/>
        <end position="219"/>
    </location>
</feature>
<comment type="caution">
    <text evidence="2">The sequence shown here is derived from an EMBL/GenBank/DDBJ whole genome shotgun (WGS) entry which is preliminary data.</text>
</comment>
<dbReference type="RefSeq" id="WP_379901033.1">
    <property type="nucleotide sequence ID" value="NZ_JBHULM010000007.1"/>
</dbReference>
<evidence type="ECO:0000313" key="2">
    <source>
        <dbReference type="EMBL" id="MFD2541382.1"/>
    </source>
</evidence>
<evidence type="ECO:0000313" key="3">
    <source>
        <dbReference type="Proteomes" id="UP001597467"/>
    </source>
</evidence>
<reference evidence="3" key="1">
    <citation type="journal article" date="2019" name="Int. J. Syst. Evol. Microbiol.">
        <title>The Global Catalogue of Microorganisms (GCM) 10K type strain sequencing project: providing services to taxonomists for standard genome sequencing and annotation.</title>
        <authorList>
            <consortium name="The Broad Institute Genomics Platform"/>
            <consortium name="The Broad Institute Genome Sequencing Center for Infectious Disease"/>
            <person name="Wu L."/>
            <person name="Ma J."/>
        </authorList>
    </citation>
    <scope>NUCLEOTIDE SEQUENCE [LARGE SCALE GENOMIC DNA]</scope>
    <source>
        <strain evidence="3">KCTC 42808</strain>
    </source>
</reference>
<evidence type="ECO:0000259" key="1">
    <source>
        <dbReference type="Pfam" id="PF13643"/>
    </source>
</evidence>
<keyword evidence="3" id="KW-1185">Reference proteome</keyword>
<name>A0ABW5JY33_9FLAO</name>
<sequence length="254" mass="29998">MNTDNWTKKHFTETSKFNWNCPHCKSKSLEFLKDKFITSETQESKNYRLKNDDWEIEWITLNISGQLKCKNCEEVVYFLGIGNPQENGHYDQHLDEFVSEYETYFSPTFVNPTIHLFEIPKDCPELVTDEIIASFKLFWCDLESCANKIRTSLEILMDEFKVKKYSIGNGKRTPIALHHRIEKFPKKEITNILLAIKWIGNTGSHRSKDLETIDIVETYSLLEYALNKLFKDTEREIKKIAKEINSRKGKRKRK</sequence>
<organism evidence="2 3">
    <name type="scientific">Lacinutrix gracilariae</name>
    <dbReference type="NCBI Taxonomy" id="1747198"/>
    <lineage>
        <taxon>Bacteria</taxon>
        <taxon>Pseudomonadati</taxon>
        <taxon>Bacteroidota</taxon>
        <taxon>Flavobacteriia</taxon>
        <taxon>Flavobacteriales</taxon>
        <taxon>Flavobacteriaceae</taxon>
        <taxon>Lacinutrix</taxon>
    </lineage>
</organism>
<dbReference type="InterPro" id="IPR025285">
    <property type="entry name" value="DUF4145"/>
</dbReference>
<protein>
    <submittedName>
        <fullName evidence="2">DUF4145 domain-containing protein</fullName>
    </submittedName>
</protein>
<accession>A0ABW5JY33</accession>
<proteinExistence type="predicted"/>
<dbReference type="Pfam" id="PF13643">
    <property type="entry name" value="DUF4145"/>
    <property type="match status" value="1"/>
</dbReference>
<gene>
    <name evidence="2" type="ORF">ACFSSB_03560</name>
</gene>
<dbReference type="Proteomes" id="UP001597467">
    <property type="component" value="Unassembled WGS sequence"/>
</dbReference>